<reference evidence="2" key="2">
    <citation type="submission" date="2013-10" db="EMBL/GenBank/DDBJ databases">
        <authorList>
            <person name="Aslett M."/>
        </authorList>
    </citation>
    <scope>NUCLEOTIDE SEQUENCE [LARGE SCALE GENOMIC DNA]</scope>
    <source>
        <strain evidence="2">Houghton</strain>
    </source>
</reference>
<protein>
    <submittedName>
        <fullName evidence="2">Uncharacterized protein</fullName>
    </submittedName>
</protein>
<feature type="compositionally biased region" description="Basic and acidic residues" evidence="1">
    <location>
        <begin position="21"/>
        <end position="30"/>
    </location>
</feature>
<feature type="compositionally biased region" description="Basic and acidic residues" evidence="1">
    <location>
        <begin position="1"/>
        <end position="13"/>
    </location>
</feature>
<dbReference type="GeneID" id="25470868"/>
<feature type="compositionally biased region" description="Low complexity" evidence="1">
    <location>
        <begin position="34"/>
        <end position="64"/>
    </location>
</feature>
<organism evidence="2 3">
    <name type="scientific">Eimeria necatrix</name>
    <dbReference type="NCBI Taxonomy" id="51315"/>
    <lineage>
        <taxon>Eukaryota</taxon>
        <taxon>Sar</taxon>
        <taxon>Alveolata</taxon>
        <taxon>Apicomplexa</taxon>
        <taxon>Conoidasida</taxon>
        <taxon>Coccidia</taxon>
        <taxon>Eucoccidiorida</taxon>
        <taxon>Eimeriorina</taxon>
        <taxon>Eimeriidae</taxon>
        <taxon>Eimeria</taxon>
    </lineage>
</organism>
<dbReference type="AlphaFoldDB" id="U6MMN6"/>
<dbReference type="RefSeq" id="XP_013433748.1">
    <property type="nucleotide sequence ID" value="XM_013578294.1"/>
</dbReference>
<feature type="region of interest" description="Disordered" evidence="1">
    <location>
        <begin position="1"/>
        <end position="70"/>
    </location>
</feature>
<gene>
    <name evidence="2" type="ORF">ENH_00006770</name>
</gene>
<evidence type="ECO:0000313" key="3">
    <source>
        <dbReference type="Proteomes" id="UP000030754"/>
    </source>
</evidence>
<proteinExistence type="predicted"/>
<evidence type="ECO:0000256" key="1">
    <source>
        <dbReference type="SAM" id="MobiDB-lite"/>
    </source>
</evidence>
<accession>U6MMN6</accession>
<keyword evidence="3" id="KW-1185">Reference proteome</keyword>
<reference evidence="2" key="1">
    <citation type="submission" date="2013-10" db="EMBL/GenBank/DDBJ databases">
        <title>Genomic analysis of the causative agents of coccidiosis in chickens.</title>
        <authorList>
            <person name="Reid A.J."/>
            <person name="Blake D."/>
            <person name="Billington K."/>
            <person name="Browne H."/>
            <person name="Dunn M."/>
            <person name="Hung S."/>
            <person name="Kawahara F."/>
            <person name="Miranda-Saavedra D."/>
            <person name="Mourier T."/>
            <person name="Nagra H."/>
            <person name="Otto T.D."/>
            <person name="Rawlings N."/>
            <person name="Sanchez A."/>
            <person name="Sanders M."/>
            <person name="Subramaniam C."/>
            <person name="Tay Y."/>
            <person name="Dear P."/>
            <person name="Doerig C."/>
            <person name="Gruber A."/>
            <person name="Parkinson J."/>
            <person name="Shirley M."/>
            <person name="Wan K.L."/>
            <person name="Berriman M."/>
            <person name="Tomley F."/>
            <person name="Pain A."/>
        </authorList>
    </citation>
    <scope>NUCLEOTIDE SEQUENCE [LARGE SCALE GENOMIC DNA]</scope>
    <source>
        <strain evidence="2">Houghton</strain>
    </source>
</reference>
<dbReference type="Proteomes" id="UP000030754">
    <property type="component" value="Unassembled WGS sequence"/>
</dbReference>
<feature type="region of interest" description="Disordered" evidence="1">
    <location>
        <begin position="171"/>
        <end position="195"/>
    </location>
</feature>
<feature type="compositionally biased region" description="Low complexity" evidence="1">
    <location>
        <begin position="175"/>
        <end position="185"/>
    </location>
</feature>
<dbReference type="EMBL" id="HG723122">
    <property type="protein sequence ID" value="CDJ65281.1"/>
    <property type="molecule type" value="Genomic_DNA"/>
</dbReference>
<evidence type="ECO:0000313" key="2">
    <source>
        <dbReference type="EMBL" id="CDJ65281.1"/>
    </source>
</evidence>
<sequence>MISVHKDEKEDNKLLLSAKSGRGEASKRDAAALQQQQQPQQQQQQQQREANEPATAAATDAAPPKRAPAETRSLLSKLLFISRGSVRLGAWRTSSIVGPALQQQQQQQQQQQGVELLAALLGLQGHVSGQFGAKEEKKEQKTKLEFNNSPQLQPCFCSTLCALSHMGNFAAADPQQQQQQQQQQQKANEMPARWE</sequence>
<name>U6MMN6_9EIME</name>
<dbReference type="VEuPathDB" id="ToxoDB:ENH_00006770"/>